<dbReference type="GO" id="GO:1902201">
    <property type="term" value="P:negative regulation of bacterial-type flagellum-dependent cell motility"/>
    <property type="evidence" value="ECO:0007669"/>
    <property type="project" value="TreeGrafter"/>
</dbReference>
<gene>
    <name evidence="3" type="primary">ydaM_3</name>
    <name evidence="3" type="ORF">NCTC10172_00448</name>
</gene>
<dbReference type="PROSITE" id="PS50887">
    <property type="entry name" value="GGDEF"/>
    <property type="match status" value="1"/>
</dbReference>
<dbReference type="Gene3D" id="3.30.70.270">
    <property type="match status" value="1"/>
</dbReference>
<dbReference type="PANTHER" id="PTHR45138:SF9">
    <property type="entry name" value="DIGUANYLATE CYCLASE DGCM-RELATED"/>
    <property type="match status" value="1"/>
</dbReference>
<accession>A0A449BJD8</accession>
<reference evidence="3 4" key="1">
    <citation type="submission" date="2019-01" db="EMBL/GenBank/DDBJ databases">
        <authorList>
            <consortium name="Pathogen Informatics"/>
        </authorList>
    </citation>
    <scope>NUCLEOTIDE SEQUENCE [LARGE SCALE GENOMIC DNA]</scope>
    <source>
        <strain evidence="3 4">NCTC10172</strain>
    </source>
</reference>
<feature type="transmembrane region" description="Helical" evidence="1">
    <location>
        <begin position="32"/>
        <end position="53"/>
    </location>
</feature>
<dbReference type="InterPro" id="IPR000160">
    <property type="entry name" value="GGDEF_dom"/>
</dbReference>
<keyword evidence="1" id="KW-0812">Transmembrane</keyword>
<feature type="transmembrane region" description="Helical" evidence="1">
    <location>
        <begin position="138"/>
        <end position="158"/>
    </location>
</feature>
<dbReference type="EMBL" id="LR215050">
    <property type="protein sequence ID" value="VEU82437.1"/>
    <property type="molecule type" value="Genomic_DNA"/>
</dbReference>
<dbReference type="KEGG" id="ahk:NCTC10172_00448"/>
<keyword evidence="4" id="KW-1185">Reference proteome</keyword>
<organism evidence="3 4">
    <name type="scientific">Acholeplasma hippikon</name>
    <dbReference type="NCBI Taxonomy" id="264636"/>
    <lineage>
        <taxon>Bacteria</taxon>
        <taxon>Bacillati</taxon>
        <taxon>Mycoplasmatota</taxon>
        <taxon>Mollicutes</taxon>
        <taxon>Acholeplasmatales</taxon>
        <taxon>Acholeplasmataceae</taxon>
        <taxon>Acholeplasma</taxon>
    </lineage>
</organism>
<dbReference type="InterPro" id="IPR029787">
    <property type="entry name" value="Nucleotide_cyclase"/>
</dbReference>
<dbReference type="NCBIfam" id="TIGR00254">
    <property type="entry name" value="GGDEF"/>
    <property type="match status" value="1"/>
</dbReference>
<dbReference type="CDD" id="cd01949">
    <property type="entry name" value="GGDEF"/>
    <property type="match status" value="1"/>
</dbReference>
<keyword evidence="3" id="KW-0808">Transferase</keyword>
<dbReference type="FunFam" id="3.30.70.270:FF:000001">
    <property type="entry name" value="Diguanylate cyclase domain protein"/>
    <property type="match status" value="1"/>
</dbReference>
<proteinExistence type="predicted"/>
<dbReference type="InterPro" id="IPR043128">
    <property type="entry name" value="Rev_trsase/Diguanyl_cyclase"/>
</dbReference>
<keyword evidence="1" id="KW-1133">Transmembrane helix</keyword>
<protein>
    <submittedName>
        <fullName evidence="3">Probable diguanylate cyclase YdaM</fullName>
        <ecNumber evidence="3">2.7.7.65</ecNumber>
    </submittedName>
</protein>
<dbReference type="PANTHER" id="PTHR45138">
    <property type="entry name" value="REGULATORY COMPONENTS OF SENSORY TRANSDUCTION SYSTEM"/>
    <property type="match status" value="1"/>
</dbReference>
<keyword evidence="3" id="KW-0548">Nucleotidyltransferase</keyword>
<sequence length="352" mass="41023">MFGKNNRKLTKYDVNHLYNQNKDSIHEFNVQFVPKAFTIVILALILGILLSFFRPTMKQTLPIYLMALLLSSILLALTKLKQLRDRPLIVAYAFVFEMFTFVTYLSIFKFPDRAASSALIFFVVVPLLYVDKSWRVNTFLFSMYLGHLVVSFIFKDMFVATADFVNTTVSVVLGMLFGRTFYLNRLETFEIKKQLTKEKETDFLTGLYNRRKLYHDIEELSMQPNHNVNIMMIDIDFFKEYNDKYGHVNGDLCLTNFSNLLKDMAEKYRIKFYRFGGEEFVGVNTNTNQDYFISIAKEISEEVKVMKELKETLTVSIGISKTSLSKIDDLVDQADKALYKAKKMGRNRIEII</sequence>
<feature type="transmembrane region" description="Helical" evidence="1">
    <location>
        <begin position="114"/>
        <end position="131"/>
    </location>
</feature>
<dbReference type="EC" id="2.7.7.65" evidence="3"/>
<dbReference type="SUPFAM" id="SSF55073">
    <property type="entry name" value="Nucleotide cyclase"/>
    <property type="match status" value="1"/>
</dbReference>
<dbReference type="GO" id="GO:0043709">
    <property type="term" value="P:cell adhesion involved in single-species biofilm formation"/>
    <property type="evidence" value="ECO:0007669"/>
    <property type="project" value="TreeGrafter"/>
</dbReference>
<dbReference type="Proteomes" id="UP000290909">
    <property type="component" value="Chromosome"/>
</dbReference>
<feature type="transmembrane region" description="Helical" evidence="1">
    <location>
        <begin position="164"/>
        <end position="183"/>
    </location>
</feature>
<dbReference type="GO" id="GO:0052621">
    <property type="term" value="F:diguanylate cyclase activity"/>
    <property type="evidence" value="ECO:0007669"/>
    <property type="project" value="UniProtKB-EC"/>
</dbReference>
<feature type="domain" description="GGDEF" evidence="2">
    <location>
        <begin position="226"/>
        <end position="352"/>
    </location>
</feature>
<evidence type="ECO:0000313" key="4">
    <source>
        <dbReference type="Proteomes" id="UP000290909"/>
    </source>
</evidence>
<feature type="transmembrane region" description="Helical" evidence="1">
    <location>
        <begin position="89"/>
        <end position="108"/>
    </location>
</feature>
<dbReference type="InterPro" id="IPR050469">
    <property type="entry name" value="Diguanylate_Cyclase"/>
</dbReference>
<dbReference type="AlphaFoldDB" id="A0A449BJD8"/>
<name>A0A449BJD8_9MOLU</name>
<feature type="transmembrane region" description="Helical" evidence="1">
    <location>
        <begin position="59"/>
        <end position="77"/>
    </location>
</feature>
<dbReference type="RefSeq" id="WP_035368072.1">
    <property type="nucleotide sequence ID" value="NZ_LR215050.1"/>
</dbReference>
<evidence type="ECO:0000256" key="1">
    <source>
        <dbReference type="SAM" id="Phobius"/>
    </source>
</evidence>
<dbReference type="GO" id="GO:0005886">
    <property type="term" value="C:plasma membrane"/>
    <property type="evidence" value="ECO:0007669"/>
    <property type="project" value="TreeGrafter"/>
</dbReference>
<dbReference type="Pfam" id="PF00990">
    <property type="entry name" value="GGDEF"/>
    <property type="match status" value="1"/>
</dbReference>
<evidence type="ECO:0000313" key="3">
    <source>
        <dbReference type="EMBL" id="VEU82437.1"/>
    </source>
</evidence>
<dbReference type="SMART" id="SM00267">
    <property type="entry name" value="GGDEF"/>
    <property type="match status" value="1"/>
</dbReference>
<keyword evidence="1" id="KW-0472">Membrane</keyword>
<evidence type="ECO:0000259" key="2">
    <source>
        <dbReference type="PROSITE" id="PS50887"/>
    </source>
</evidence>
<dbReference type="STRING" id="1408416.GCA_000702765_00042"/>